<sequence>MAALFFGLYCALSIRRHQQLRSAGYDLGIFEQAVRAYAHPHAPVAPLKGPGYNLLGDHFHPVLMLLARVYRVFPSPLTLLVAQAALIASAILPLSRWACQEIGPAAAVVTGFGVGASWGLVQAVHFDFHEVCFAVRPAAGLRGGGGGPAAVAGSGVLGAAAAVRRGRRPTPSPGRKPTATTAWRTTTGSRC</sequence>
<feature type="region of interest" description="Disordered" evidence="1">
    <location>
        <begin position="163"/>
        <end position="191"/>
    </location>
</feature>
<protein>
    <submittedName>
        <fullName evidence="2">DUF2079 domain-containing protein</fullName>
    </submittedName>
</protein>
<dbReference type="Pfam" id="PF09852">
    <property type="entry name" value="DUF2079"/>
    <property type="match status" value="1"/>
</dbReference>
<gene>
    <name evidence="2" type="ORF">NGB36_08015</name>
</gene>
<evidence type="ECO:0000256" key="1">
    <source>
        <dbReference type="SAM" id="MobiDB-lite"/>
    </source>
</evidence>
<comment type="caution">
    <text evidence="2">The sequence shown here is derived from an EMBL/GenBank/DDBJ whole genome shotgun (WGS) entry which is preliminary data.</text>
</comment>
<feature type="compositionally biased region" description="Low complexity" evidence="1">
    <location>
        <begin position="173"/>
        <end position="191"/>
    </location>
</feature>
<accession>A0ABT1PS98</accession>
<keyword evidence="3" id="KW-1185">Reference proteome</keyword>
<dbReference type="Proteomes" id="UP001057702">
    <property type="component" value="Unassembled WGS sequence"/>
</dbReference>
<organism evidence="2 3">
    <name type="scientific">Streptomyces humicola</name>
    <dbReference type="NCBI Taxonomy" id="2953240"/>
    <lineage>
        <taxon>Bacteria</taxon>
        <taxon>Bacillati</taxon>
        <taxon>Actinomycetota</taxon>
        <taxon>Actinomycetes</taxon>
        <taxon>Kitasatosporales</taxon>
        <taxon>Streptomycetaceae</taxon>
        <taxon>Streptomyces</taxon>
    </lineage>
</organism>
<name>A0ABT1PS98_9ACTN</name>
<evidence type="ECO:0000313" key="2">
    <source>
        <dbReference type="EMBL" id="MCQ4080548.1"/>
    </source>
</evidence>
<proteinExistence type="predicted"/>
<dbReference type="InterPro" id="IPR018650">
    <property type="entry name" value="STSV1_Orf64"/>
</dbReference>
<dbReference type="EMBL" id="JANFNG010000004">
    <property type="protein sequence ID" value="MCQ4080548.1"/>
    <property type="molecule type" value="Genomic_DNA"/>
</dbReference>
<evidence type="ECO:0000313" key="3">
    <source>
        <dbReference type="Proteomes" id="UP001057702"/>
    </source>
</evidence>
<reference evidence="2" key="1">
    <citation type="submission" date="2022-06" db="EMBL/GenBank/DDBJ databases">
        <title>Draft genome sequence of Streptomyces sp. RB6PN25 isolated from peat swamp forest in Thailand.</title>
        <authorList>
            <person name="Duangmal K."/>
            <person name="Klaysubun C."/>
        </authorList>
    </citation>
    <scope>NUCLEOTIDE SEQUENCE</scope>
    <source>
        <strain evidence="2">RB6PN25</strain>
    </source>
</reference>